<dbReference type="Proteomes" id="UP000680067">
    <property type="component" value="Unassembled WGS sequence"/>
</dbReference>
<dbReference type="EMBL" id="JAGSPN010000001">
    <property type="protein sequence ID" value="MBR7780688.1"/>
    <property type="molecule type" value="Genomic_DNA"/>
</dbReference>
<evidence type="ECO:0008006" key="4">
    <source>
        <dbReference type="Google" id="ProtNLM"/>
    </source>
</evidence>
<dbReference type="AlphaFoldDB" id="A0A941DH70"/>
<sequence length="51" mass="5441">MTKQTFEVQELESRFEMEMVAMPDGAMIDTSGAEMSAAKGSSSCTSTCSPN</sequence>
<evidence type="ECO:0000313" key="2">
    <source>
        <dbReference type="EMBL" id="MBR7780688.1"/>
    </source>
</evidence>
<dbReference type="RefSeq" id="WP_212686078.1">
    <property type="nucleotide sequence ID" value="NZ_JAGSPN010000001.1"/>
</dbReference>
<protein>
    <recommendedName>
        <fullName evidence="4">Thiazolylpeptide-type bacteriocin</fullName>
    </recommendedName>
</protein>
<gene>
    <name evidence="2" type="ORF">KDM89_00920</name>
</gene>
<feature type="compositionally biased region" description="Polar residues" evidence="1">
    <location>
        <begin position="39"/>
        <end position="51"/>
    </location>
</feature>
<comment type="caution">
    <text evidence="2">The sequence shown here is derived from an EMBL/GenBank/DDBJ whole genome shotgun (WGS) entry which is preliminary data.</text>
</comment>
<proteinExistence type="predicted"/>
<keyword evidence="3" id="KW-1185">Reference proteome</keyword>
<evidence type="ECO:0000313" key="3">
    <source>
        <dbReference type="Proteomes" id="UP000680067"/>
    </source>
</evidence>
<organism evidence="2 3">
    <name type="scientific">Undibacterium luofuense</name>
    <dbReference type="NCBI Taxonomy" id="2828733"/>
    <lineage>
        <taxon>Bacteria</taxon>
        <taxon>Pseudomonadati</taxon>
        <taxon>Pseudomonadota</taxon>
        <taxon>Betaproteobacteria</taxon>
        <taxon>Burkholderiales</taxon>
        <taxon>Oxalobacteraceae</taxon>
        <taxon>Undibacterium</taxon>
    </lineage>
</organism>
<reference evidence="2" key="1">
    <citation type="submission" date="2021-04" db="EMBL/GenBank/DDBJ databases">
        <title>novel species isolated from subtropical streams in China.</title>
        <authorList>
            <person name="Lu H."/>
        </authorList>
    </citation>
    <scope>NUCLEOTIDE SEQUENCE</scope>
    <source>
        <strain evidence="2">LFS511W</strain>
    </source>
</reference>
<evidence type="ECO:0000256" key="1">
    <source>
        <dbReference type="SAM" id="MobiDB-lite"/>
    </source>
</evidence>
<name>A0A941DH70_9BURK</name>
<feature type="region of interest" description="Disordered" evidence="1">
    <location>
        <begin position="31"/>
        <end position="51"/>
    </location>
</feature>
<accession>A0A941DH70</accession>